<dbReference type="Pfam" id="PF14165">
    <property type="entry name" value="YtzH"/>
    <property type="match status" value="1"/>
</dbReference>
<reference evidence="1 2" key="1">
    <citation type="submission" date="2023-10" db="EMBL/GenBank/DDBJ databases">
        <title>Virgibacillus soli CC-YMP-6 genome.</title>
        <authorList>
            <person name="Miliotis G."/>
            <person name="Sengupta P."/>
            <person name="Hameed A."/>
            <person name="Chuvochina M."/>
            <person name="Mcdonagh F."/>
            <person name="Simpson A.C."/>
            <person name="Singh N.K."/>
            <person name="Rekha P.D."/>
            <person name="Raman K."/>
            <person name="Hugenholtz P."/>
            <person name="Venkateswaran K."/>
        </authorList>
    </citation>
    <scope>NUCLEOTIDE SEQUENCE [LARGE SCALE GENOMIC DNA]</scope>
    <source>
        <strain evidence="1 2">CC-YMP-6</strain>
    </source>
</reference>
<dbReference type="Proteomes" id="UP001275315">
    <property type="component" value="Unassembled WGS sequence"/>
</dbReference>
<proteinExistence type="predicted"/>
<dbReference type="InterPro" id="IPR025547">
    <property type="entry name" value="YtzH"/>
</dbReference>
<keyword evidence="2" id="KW-1185">Reference proteome</keyword>
<dbReference type="RefSeq" id="WP_320379443.1">
    <property type="nucleotide sequence ID" value="NZ_JAWDIQ010000001.1"/>
</dbReference>
<accession>A0ABU5CS74</accession>
<organism evidence="1 2">
    <name type="scientific">Paracerasibacillus soli</name>
    <dbReference type="NCBI Taxonomy" id="480284"/>
    <lineage>
        <taxon>Bacteria</taxon>
        <taxon>Bacillati</taxon>
        <taxon>Bacillota</taxon>
        <taxon>Bacilli</taxon>
        <taxon>Bacillales</taxon>
        <taxon>Bacillaceae</taxon>
        <taxon>Paracerasibacillus</taxon>
    </lineage>
</organism>
<name>A0ABU5CS74_9BACI</name>
<gene>
    <name evidence="1" type="ORF">RWD45_09420</name>
</gene>
<sequence length="100" mass="11581">MSLNHNDQLQLLVDILDDHQSEKDGEIAEYQQVKRIIKSLLANQTVTNEQLEELLPQIYNYCLQGENVQNQEEHIESNKDNIQGWMDAIEQTATASQRLD</sequence>
<dbReference type="EMBL" id="JAWDIQ010000001">
    <property type="protein sequence ID" value="MDY0408731.1"/>
    <property type="molecule type" value="Genomic_DNA"/>
</dbReference>
<evidence type="ECO:0000313" key="1">
    <source>
        <dbReference type="EMBL" id="MDY0408731.1"/>
    </source>
</evidence>
<protein>
    <submittedName>
        <fullName evidence="1">YtzH-like family protein</fullName>
    </submittedName>
</protein>
<comment type="caution">
    <text evidence="1">The sequence shown here is derived from an EMBL/GenBank/DDBJ whole genome shotgun (WGS) entry which is preliminary data.</text>
</comment>
<evidence type="ECO:0000313" key="2">
    <source>
        <dbReference type="Proteomes" id="UP001275315"/>
    </source>
</evidence>